<evidence type="ECO:0000313" key="1">
    <source>
        <dbReference type="EMBL" id="EFL44316.1"/>
    </source>
</evidence>
<dbReference type="EMBL" id="AEDQ01000017">
    <property type="protein sequence ID" value="EFL44316.1"/>
    <property type="molecule type" value="Genomic_DNA"/>
</dbReference>
<gene>
    <name evidence="1" type="ORF">HMPREF9248_0952</name>
</gene>
<reference evidence="1 2" key="1">
    <citation type="submission" date="2010-08" db="EMBL/GenBank/DDBJ databases">
        <authorList>
            <person name="Durkin A.S."/>
            <person name="Madupu R."/>
            <person name="Torralba M."/>
            <person name="Gillis M."/>
            <person name="Methe B."/>
            <person name="Sutton G."/>
            <person name="Nelson K.E."/>
        </authorList>
    </citation>
    <scope>NUCLEOTIDE SEQUENCE [LARGE SCALE GENOMIC DNA]</scope>
    <source>
        <strain evidence="1 2">PB189-T1-4</strain>
    </source>
</reference>
<dbReference type="Proteomes" id="UP000004431">
    <property type="component" value="Unassembled WGS sequence"/>
</dbReference>
<name>A0ABN0B0N8_9ACTN</name>
<organism evidence="1 2">
    <name type="scientific">Fannyhessea vaginae PB189-T1-4</name>
    <dbReference type="NCBI Taxonomy" id="866774"/>
    <lineage>
        <taxon>Bacteria</taxon>
        <taxon>Bacillati</taxon>
        <taxon>Actinomycetota</taxon>
        <taxon>Coriobacteriia</taxon>
        <taxon>Coriobacteriales</taxon>
        <taxon>Atopobiaceae</taxon>
        <taxon>Fannyhessea</taxon>
    </lineage>
</organism>
<protein>
    <submittedName>
        <fullName evidence="1">Uncharacterized protein</fullName>
    </submittedName>
</protein>
<keyword evidence="2" id="KW-1185">Reference proteome</keyword>
<comment type="caution">
    <text evidence="1">The sequence shown here is derived from an EMBL/GenBank/DDBJ whole genome shotgun (WGS) entry which is preliminary data.</text>
</comment>
<accession>A0ABN0B0N8</accession>
<sequence>MRGVFFVLICAGCYLRTTPRLRAAIRDAARQLLRVVYKIVYKMSRSMV</sequence>
<evidence type="ECO:0000313" key="2">
    <source>
        <dbReference type="Proteomes" id="UP000004431"/>
    </source>
</evidence>
<proteinExistence type="predicted"/>